<evidence type="ECO:0000259" key="1">
    <source>
        <dbReference type="PROSITE" id="PS50824"/>
    </source>
</evidence>
<dbReference type="InterPro" id="IPR011029">
    <property type="entry name" value="DEATH-like_dom_sf"/>
</dbReference>
<dbReference type="CDD" id="cd08321">
    <property type="entry name" value="Pyrin_ASC-like"/>
    <property type="match status" value="1"/>
</dbReference>
<accession>A0ABD1JGR0</accession>
<dbReference type="SUPFAM" id="SSF47986">
    <property type="entry name" value="DEATH domain"/>
    <property type="match status" value="1"/>
</dbReference>
<evidence type="ECO:0000313" key="3">
    <source>
        <dbReference type="Proteomes" id="UP001591681"/>
    </source>
</evidence>
<protein>
    <recommendedName>
        <fullName evidence="1">Pyrin domain-containing protein</fullName>
    </recommendedName>
</protein>
<evidence type="ECO:0000313" key="2">
    <source>
        <dbReference type="EMBL" id="KAL2086348.1"/>
    </source>
</evidence>
<reference evidence="2 3" key="1">
    <citation type="submission" date="2024-09" db="EMBL/GenBank/DDBJ databases">
        <title>A chromosome-level genome assembly of Gray's grenadier anchovy, Coilia grayii.</title>
        <authorList>
            <person name="Fu Z."/>
        </authorList>
    </citation>
    <scope>NUCLEOTIDE SEQUENCE [LARGE SCALE GENOMIC DNA]</scope>
    <source>
        <strain evidence="2">G4</strain>
        <tissue evidence="2">Muscle</tissue>
    </source>
</reference>
<dbReference type="AlphaFoldDB" id="A0ABD1JGR0"/>
<dbReference type="InterPro" id="IPR004020">
    <property type="entry name" value="DAPIN"/>
</dbReference>
<name>A0ABD1JGR0_9TELE</name>
<keyword evidence="3" id="KW-1185">Reference proteome</keyword>
<dbReference type="Pfam" id="PF02758">
    <property type="entry name" value="PYRIN"/>
    <property type="match status" value="1"/>
</dbReference>
<comment type="caution">
    <text evidence="2">The sequence shown here is derived from an EMBL/GenBank/DDBJ whole genome shotgun (WGS) entry which is preliminary data.</text>
</comment>
<sequence>MATVQSALRDALDNLRGADLKRFRSHLLDKGDIARGRLEKADADDIVELMVDKYKKDRAGTVTLAILRDMKENDIAEGLENALREVGVCVDTGLPSAQLGQPGGQGSAHMSAQSGGSVKAHTIAGCKFDGPVTFS</sequence>
<dbReference type="SMART" id="SM01289">
    <property type="entry name" value="PYRIN"/>
    <property type="match status" value="1"/>
</dbReference>
<dbReference type="PROSITE" id="PS50824">
    <property type="entry name" value="DAPIN"/>
    <property type="match status" value="1"/>
</dbReference>
<dbReference type="EMBL" id="JBHFQA010000015">
    <property type="protein sequence ID" value="KAL2086348.1"/>
    <property type="molecule type" value="Genomic_DNA"/>
</dbReference>
<dbReference type="Gene3D" id="1.10.533.10">
    <property type="entry name" value="Death Domain, Fas"/>
    <property type="match status" value="1"/>
</dbReference>
<feature type="domain" description="Pyrin" evidence="1">
    <location>
        <begin position="1"/>
        <end position="85"/>
    </location>
</feature>
<dbReference type="Proteomes" id="UP001591681">
    <property type="component" value="Unassembled WGS sequence"/>
</dbReference>
<proteinExistence type="predicted"/>
<organism evidence="2 3">
    <name type="scientific">Coilia grayii</name>
    <name type="common">Gray's grenadier anchovy</name>
    <dbReference type="NCBI Taxonomy" id="363190"/>
    <lineage>
        <taxon>Eukaryota</taxon>
        <taxon>Metazoa</taxon>
        <taxon>Chordata</taxon>
        <taxon>Craniata</taxon>
        <taxon>Vertebrata</taxon>
        <taxon>Euteleostomi</taxon>
        <taxon>Actinopterygii</taxon>
        <taxon>Neopterygii</taxon>
        <taxon>Teleostei</taxon>
        <taxon>Clupei</taxon>
        <taxon>Clupeiformes</taxon>
        <taxon>Clupeoidei</taxon>
        <taxon>Engraulidae</taxon>
        <taxon>Coilinae</taxon>
        <taxon>Coilia</taxon>
    </lineage>
</organism>
<gene>
    <name evidence="2" type="ORF">ACEWY4_017407</name>
</gene>